<feature type="coiled-coil region" evidence="5">
    <location>
        <begin position="41"/>
        <end position="75"/>
    </location>
</feature>
<evidence type="ECO:0000256" key="1">
    <source>
        <dbReference type="ARBA" id="ARBA00003416"/>
    </source>
</evidence>
<dbReference type="GO" id="GO:0006310">
    <property type="term" value="P:DNA recombination"/>
    <property type="evidence" value="ECO:0007669"/>
    <property type="project" value="UniProtKB-KW"/>
</dbReference>
<dbReference type="EMBL" id="CP005078">
    <property type="protein sequence ID" value="AGM26010.1"/>
    <property type="molecule type" value="Genomic_DNA"/>
</dbReference>
<evidence type="ECO:0000256" key="3">
    <source>
        <dbReference type="ARBA" id="ARBA00023054"/>
    </source>
</evidence>
<accession>R4UIK9</accession>
<organism evidence="7 8">
    <name type="scientific">Spiroplasma syrphidicola EA-1</name>
    <dbReference type="NCBI Taxonomy" id="1276229"/>
    <lineage>
        <taxon>Bacteria</taxon>
        <taxon>Bacillati</taxon>
        <taxon>Mycoplasmatota</taxon>
        <taxon>Mollicutes</taxon>
        <taxon>Entomoplasmatales</taxon>
        <taxon>Spiroplasmataceae</taxon>
        <taxon>Spiroplasma</taxon>
    </lineage>
</organism>
<keyword evidence="6" id="KW-0812">Transmembrane</keyword>
<gene>
    <name evidence="7" type="primary">rmuC</name>
    <name evidence="7" type="ORF">SSYRP_v1c04170</name>
</gene>
<sequence>MTVVAYILLGIILFVLLLFLVLYLIKSKQKNLNNNDSLVLQKDIQASKELLEQQVRNLQEQLQYQKQELTTLIGQTINNDQKFKENLALLAQELGNFKSTADKQDSDLKNVLNSQGLSVAKSLNDVLNNLTVLTKSTDTLEEVEKKVRSLNDIFLNNSKKRGNLGEYSLEKILADMYGENQNIWQRQYKLPNGGVVDAVLKTQGEKEDIAIDAKFSFTNYNKYLEETEKTNQDRYLIAFKNDLKARVNEVAKYINPENNISSAIMFIPSENVFSFVYAQFPDELISYAFKQKIWITSPTTLSAILFIIEKHSREIAFNKSIEVIRKNLINIKGEFDRWEARWKGFLKNYNDLNGSIEDLEITHKKINKEYEKIFDNNLE</sequence>
<keyword evidence="3 5" id="KW-0175">Coiled coil</keyword>
<evidence type="ECO:0000313" key="8">
    <source>
        <dbReference type="Proteomes" id="UP000013963"/>
    </source>
</evidence>
<dbReference type="HOGENOM" id="CLU_020365_0_0_14"/>
<dbReference type="Proteomes" id="UP000013963">
    <property type="component" value="Chromosome"/>
</dbReference>
<keyword evidence="6" id="KW-1133">Transmembrane helix</keyword>
<feature type="transmembrane region" description="Helical" evidence="6">
    <location>
        <begin position="6"/>
        <end position="25"/>
    </location>
</feature>
<keyword evidence="6" id="KW-0472">Membrane</keyword>
<evidence type="ECO:0000256" key="4">
    <source>
        <dbReference type="ARBA" id="ARBA00023172"/>
    </source>
</evidence>
<proteinExistence type="inferred from homology"/>
<evidence type="ECO:0000256" key="5">
    <source>
        <dbReference type="SAM" id="Coils"/>
    </source>
</evidence>
<evidence type="ECO:0000256" key="2">
    <source>
        <dbReference type="ARBA" id="ARBA00009840"/>
    </source>
</evidence>
<dbReference type="PANTHER" id="PTHR30563">
    <property type="entry name" value="DNA RECOMBINATION PROTEIN RMUC"/>
    <property type="match status" value="1"/>
</dbReference>
<keyword evidence="4" id="KW-0233">DNA recombination</keyword>
<comment type="similarity">
    <text evidence="2">Belongs to the RmuC family.</text>
</comment>
<dbReference type="RefSeq" id="WP_016340657.1">
    <property type="nucleotide sequence ID" value="NC_021284.1"/>
</dbReference>
<name>R4UIK9_9MOLU</name>
<dbReference type="InterPro" id="IPR003798">
    <property type="entry name" value="DNA_recombination_RmuC"/>
</dbReference>
<dbReference type="STRING" id="1276229.SSYRP_v1c04170"/>
<comment type="function">
    <text evidence="1">Involved in DNA recombination.</text>
</comment>
<dbReference type="OrthoDB" id="370725at2"/>
<evidence type="ECO:0000256" key="6">
    <source>
        <dbReference type="SAM" id="Phobius"/>
    </source>
</evidence>
<reference evidence="7 8" key="1">
    <citation type="journal article" date="2013" name="Genome Biol. Evol.">
        <title>Complete genomes of two dipteran-associated spiroplasmas provided insights into the origin, dynamics, and impacts of viral invasion in spiroplasma.</title>
        <authorList>
            <person name="Ku C."/>
            <person name="Lo W.S."/>
            <person name="Chen L.L."/>
            <person name="Kuo C.H."/>
        </authorList>
    </citation>
    <scope>NUCLEOTIDE SEQUENCE [LARGE SCALE GENOMIC DNA]</scope>
    <source>
        <strain evidence="7">EA-1</strain>
    </source>
</reference>
<dbReference type="Pfam" id="PF02646">
    <property type="entry name" value="RmuC"/>
    <property type="match status" value="1"/>
</dbReference>
<dbReference type="PATRIC" id="fig|1276229.3.peg.414"/>
<dbReference type="PANTHER" id="PTHR30563:SF0">
    <property type="entry name" value="DNA RECOMBINATION PROTEIN RMUC"/>
    <property type="match status" value="1"/>
</dbReference>
<protein>
    <submittedName>
        <fullName evidence="7">DNA recombination protein RmuC</fullName>
    </submittedName>
</protein>
<dbReference type="KEGG" id="ssyr:SSYRP_v1c04170"/>
<keyword evidence="8" id="KW-1185">Reference proteome</keyword>
<dbReference type="eggNOG" id="COG1322">
    <property type="taxonomic scope" value="Bacteria"/>
</dbReference>
<feature type="coiled-coil region" evidence="5">
    <location>
        <begin position="349"/>
        <end position="376"/>
    </location>
</feature>
<evidence type="ECO:0000313" key="7">
    <source>
        <dbReference type="EMBL" id="AGM26010.1"/>
    </source>
</evidence>
<dbReference type="AlphaFoldDB" id="R4UIK9"/>